<gene>
    <name evidence="2" type="ORF">ISP15_15690</name>
</gene>
<evidence type="ECO:0000313" key="2">
    <source>
        <dbReference type="EMBL" id="MFK2901780.1"/>
    </source>
</evidence>
<proteinExistence type="predicted"/>
<organism evidence="2 3">
    <name type="scientific">Dyella jejuensis</name>
    <dbReference type="NCBI Taxonomy" id="1432009"/>
    <lineage>
        <taxon>Bacteria</taxon>
        <taxon>Pseudomonadati</taxon>
        <taxon>Pseudomonadota</taxon>
        <taxon>Gammaproteobacteria</taxon>
        <taxon>Lysobacterales</taxon>
        <taxon>Rhodanobacteraceae</taxon>
        <taxon>Dyella</taxon>
    </lineage>
</organism>
<protein>
    <submittedName>
        <fullName evidence="2">Uncharacterized protein</fullName>
    </submittedName>
</protein>
<name>A0ABW8JNE6_9GAMM</name>
<feature type="compositionally biased region" description="Gly residues" evidence="1">
    <location>
        <begin position="38"/>
        <end position="47"/>
    </location>
</feature>
<keyword evidence="3" id="KW-1185">Reference proteome</keyword>
<feature type="region of interest" description="Disordered" evidence="1">
    <location>
        <begin position="1"/>
        <end position="132"/>
    </location>
</feature>
<reference evidence="2 3" key="1">
    <citation type="submission" date="2020-10" db="EMBL/GenBank/DDBJ databases">
        <title>Phylogeny of dyella-like bacteria.</title>
        <authorList>
            <person name="Fu J."/>
        </authorList>
    </citation>
    <scope>NUCLEOTIDE SEQUENCE [LARGE SCALE GENOMIC DNA]</scope>
    <source>
        <strain evidence="2 3">JP1</strain>
    </source>
</reference>
<accession>A0ABW8JNE6</accession>
<dbReference type="Proteomes" id="UP001620461">
    <property type="component" value="Unassembled WGS sequence"/>
</dbReference>
<comment type="caution">
    <text evidence="2">The sequence shown here is derived from an EMBL/GenBank/DDBJ whole genome shotgun (WGS) entry which is preliminary data.</text>
</comment>
<evidence type="ECO:0000313" key="3">
    <source>
        <dbReference type="Proteomes" id="UP001620461"/>
    </source>
</evidence>
<evidence type="ECO:0000256" key="1">
    <source>
        <dbReference type="SAM" id="MobiDB-lite"/>
    </source>
</evidence>
<dbReference type="EMBL" id="JADIKJ010000018">
    <property type="protein sequence ID" value="MFK2901780.1"/>
    <property type="molecule type" value="Genomic_DNA"/>
</dbReference>
<sequence>MAVNHSSGKRDGHNGKPSYRHHTDDAIESPAVSQATRGDGGAGGISGTGQAFPHHGFDDSIAKDALGNPAGDEAALPMPENGSTYQTGGSHLHRERQEQLRKARLAGSSAASQGRGPADPAPGAPVDRDPSS</sequence>
<dbReference type="RefSeq" id="WP_404548629.1">
    <property type="nucleotide sequence ID" value="NZ_JADIKJ010000018.1"/>
</dbReference>